<feature type="repeat" description="ANK" evidence="3">
    <location>
        <begin position="111"/>
        <end position="143"/>
    </location>
</feature>
<dbReference type="SUPFAM" id="SSF48403">
    <property type="entry name" value="Ankyrin repeat"/>
    <property type="match status" value="1"/>
</dbReference>
<dbReference type="SMART" id="SM00248">
    <property type="entry name" value="ANK"/>
    <property type="match status" value="4"/>
</dbReference>
<organism evidence="4 5">
    <name type="scientific">Lophiotrema nucula</name>
    <dbReference type="NCBI Taxonomy" id="690887"/>
    <lineage>
        <taxon>Eukaryota</taxon>
        <taxon>Fungi</taxon>
        <taxon>Dikarya</taxon>
        <taxon>Ascomycota</taxon>
        <taxon>Pezizomycotina</taxon>
        <taxon>Dothideomycetes</taxon>
        <taxon>Pleosporomycetidae</taxon>
        <taxon>Pleosporales</taxon>
        <taxon>Lophiotremataceae</taxon>
        <taxon>Lophiotrema</taxon>
    </lineage>
</organism>
<feature type="repeat" description="ANK" evidence="3">
    <location>
        <begin position="45"/>
        <end position="77"/>
    </location>
</feature>
<dbReference type="PANTHER" id="PTHR46680">
    <property type="entry name" value="NF-KAPPA-B INHIBITOR ALPHA"/>
    <property type="match status" value="1"/>
</dbReference>
<dbReference type="Proteomes" id="UP000799770">
    <property type="component" value="Unassembled WGS sequence"/>
</dbReference>
<dbReference type="InterPro" id="IPR002110">
    <property type="entry name" value="Ankyrin_rpt"/>
</dbReference>
<dbReference type="PANTHER" id="PTHR46680:SF3">
    <property type="entry name" value="NF-KAPPA-B INHIBITOR CACTUS"/>
    <property type="match status" value="1"/>
</dbReference>
<protein>
    <submittedName>
        <fullName evidence="4">Ankyrin repeat-containing domain protein</fullName>
    </submittedName>
</protein>
<keyword evidence="5" id="KW-1185">Reference proteome</keyword>
<dbReference type="GO" id="GO:0051059">
    <property type="term" value="F:NF-kappaB binding"/>
    <property type="evidence" value="ECO:0007669"/>
    <property type="project" value="TreeGrafter"/>
</dbReference>
<dbReference type="PROSITE" id="PS50297">
    <property type="entry name" value="ANK_REP_REGION"/>
    <property type="match status" value="2"/>
</dbReference>
<dbReference type="Pfam" id="PF12796">
    <property type="entry name" value="Ank_2"/>
    <property type="match status" value="1"/>
</dbReference>
<evidence type="ECO:0000256" key="1">
    <source>
        <dbReference type="ARBA" id="ARBA00022737"/>
    </source>
</evidence>
<accession>A0A6A5ZV22</accession>
<dbReference type="Gene3D" id="1.25.40.20">
    <property type="entry name" value="Ankyrin repeat-containing domain"/>
    <property type="match status" value="1"/>
</dbReference>
<dbReference type="EMBL" id="ML977310">
    <property type="protein sequence ID" value="KAF2122814.1"/>
    <property type="molecule type" value="Genomic_DNA"/>
</dbReference>
<evidence type="ECO:0000313" key="4">
    <source>
        <dbReference type="EMBL" id="KAF2122814.1"/>
    </source>
</evidence>
<evidence type="ECO:0000313" key="5">
    <source>
        <dbReference type="Proteomes" id="UP000799770"/>
    </source>
</evidence>
<dbReference type="AlphaFoldDB" id="A0A6A5ZV22"/>
<gene>
    <name evidence="4" type="ORF">BDV96DRAFT_639376</name>
</gene>
<dbReference type="PROSITE" id="PS50088">
    <property type="entry name" value="ANK_REPEAT"/>
    <property type="match status" value="3"/>
</dbReference>
<name>A0A6A5ZV22_9PLEO</name>
<evidence type="ECO:0000256" key="3">
    <source>
        <dbReference type="PROSITE-ProRule" id="PRU00023"/>
    </source>
</evidence>
<keyword evidence="1" id="KW-0677">Repeat</keyword>
<feature type="repeat" description="ANK" evidence="3">
    <location>
        <begin position="145"/>
        <end position="177"/>
    </location>
</feature>
<reference evidence="4" key="1">
    <citation type="journal article" date="2020" name="Stud. Mycol.">
        <title>101 Dothideomycetes genomes: a test case for predicting lifestyles and emergence of pathogens.</title>
        <authorList>
            <person name="Haridas S."/>
            <person name="Albert R."/>
            <person name="Binder M."/>
            <person name="Bloem J."/>
            <person name="Labutti K."/>
            <person name="Salamov A."/>
            <person name="Andreopoulos B."/>
            <person name="Baker S."/>
            <person name="Barry K."/>
            <person name="Bills G."/>
            <person name="Bluhm B."/>
            <person name="Cannon C."/>
            <person name="Castanera R."/>
            <person name="Culley D."/>
            <person name="Daum C."/>
            <person name="Ezra D."/>
            <person name="Gonzalez J."/>
            <person name="Henrissat B."/>
            <person name="Kuo A."/>
            <person name="Liang C."/>
            <person name="Lipzen A."/>
            <person name="Lutzoni F."/>
            <person name="Magnuson J."/>
            <person name="Mondo S."/>
            <person name="Nolan M."/>
            <person name="Ohm R."/>
            <person name="Pangilinan J."/>
            <person name="Park H.-J."/>
            <person name="Ramirez L."/>
            <person name="Alfaro M."/>
            <person name="Sun H."/>
            <person name="Tritt A."/>
            <person name="Yoshinaga Y."/>
            <person name="Zwiers L.-H."/>
            <person name="Turgeon B."/>
            <person name="Goodwin S."/>
            <person name="Spatafora J."/>
            <person name="Crous P."/>
            <person name="Grigoriev I."/>
        </authorList>
    </citation>
    <scope>NUCLEOTIDE SEQUENCE</scope>
    <source>
        <strain evidence="4">CBS 627.86</strain>
    </source>
</reference>
<sequence>MPRVVSPSSEIFILAQKGHIQGIQPNARLVEHLSVGHRFGKTLNPGQNAFHFAAETGSIESLRTLLVAAANVTQHPHTGEKRTSHDLAADLKEDSSTTAFCEFLIEKRDYKGRTALHFATRMNQFEHTQLLLLYNANVDSPDSALGRTPLLMAIYWNHHRIIKLLIDAGASIDVVDTNGMTILHYAAKFGDAETLHILGNVDYHLISSEIRDAQGLTPAEVFQEVRPKVLREDERRLQHAHRLFEVILARTRRPNRSGELDAPTEDVFYDALSSCVASLSSSIESLLGIDRERVPDSEV</sequence>
<dbReference type="OrthoDB" id="3673852at2759"/>
<dbReference type="InterPro" id="IPR051070">
    <property type="entry name" value="NF-kappa-B_inhibitor"/>
</dbReference>
<proteinExistence type="predicted"/>
<dbReference type="GO" id="GO:0071356">
    <property type="term" value="P:cellular response to tumor necrosis factor"/>
    <property type="evidence" value="ECO:0007669"/>
    <property type="project" value="TreeGrafter"/>
</dbReference>
<evidence type="ECO:0000256" key="2">
    <source>
        <dbReference type="ARBA" id="ARBA00023043"/>
    </source>
</evidence>
<dbReference type="GO" id="GO:0005829">
    <property type="term" value="C:cytosol"/>
    <property type="evidence" value="ECO:0007669"/>
    <property type="project" value="TreeGrafter"/>
</dbReference>
<dbReference type="InterPro" id="IPR036770">
    <property type="entry name" value="Ankyrin_rpt-contain_sf"/>
</dbReference>
<keyword evidence="2 3" id="KW-0040">ANK repeat</keyword>